<keyword evidence="2" id="KW-1185">Reference proteome</keyword>
<evidence type="ECO:0000313" key="1">
    <source>
        <dbReference type="EMBL" id="CAJ2658880.1"/>
    </source>
</evidence>
<accession>A0ACB0KQA0</accession>
<sequence>MSTKVSQTKTTTKNILLSIRKNNKVKIFFSLARGTERPEIHGVKYHKMCILNDMFQSHTLCFTLMNDELCSDLNLCATHLNHYTF</sequence>
<dbReference type="Proteomes" id="UP001177021">
    <property type="component" value="Unassembled WGS sequence"/>
</dbReference>
<name>A0ACB0KQA0_TRIPR</name>
<reference evidence="1" key="1">
    <citation type="submission" date="2023-10" db="EMBL/GenBank/DDBJ databases">
        <authorList>
            <person name="Rodriguez Cubillos JULIANA M."/>
            <person name="De Vega J."/>
        </authorList>
    </citation>
    <scope>NUCLEOTIDE SEQUENCE</scope>
</reference>
<comment type="caution">
    <text evidence="1">The sequence shown here is derived from an EMBL/GenBank/DDBJ whole genome shotgun (WGS) entry which is preliminary data.</text>
</comment>
<dbReference type="EMBL" id="CASHSV030000311">
    <property type="protein sequence ID" value="CAJ2658880.1"/>
    <property type="molecule type" value="Genomic_DNA"/>
</dbReference>
<proteinExistence type="predicted"/>
<protein>
    <submittedName>
        <fullName evidence="1">Uncharacterized protein</fullName>
    </submittedName>
</protein>
<organism evidence="1 2">
    <name type="scientific">Trifolium pratense</name>
    <name type="common">Red clover</name>
    <dbReference type="NCBI Taxonomy" id="57577"/>
    <lineage>
        <taxon>Eukaryota</taxon>
        <taxon>Viridiplantae</taxon>
        <taxon>Streptophyta</taxon>
        <taxon>Embryophyta</taxon>
        <taxon>Tracheophyta</taxon>
        <taxon>Spermatophyta</taxon>
        <taxon>Magnoliopsida</taxon>
        <taxon>eudicotyledons</taxon>
        <taxon>Gunneridae</taxon>
        <taxon>Pentapetalae</taxon>
        <taxon>rosids</taxon>
        <taxon>fabids</taxon>
        <taxon>Fabales</taxon>
        <taxon>Fabaceae</taxon>
        <taxon>Papilionoideae</taxon>
        <taxon>50 kb inversion clade</taxon>
        <taxon>NPAAA clade</taxon>
        <taxon>Hologalegina</taxon>
        <taxon>IRL clade</taxon>
        <taxon>Trifolieae</taxon>
        <taxon>Trifolium</taxon>
    </lineage>
</organism>
<gene>
    <name evidence="1" type="ORF">MILVUS5_LOCUS25182</name>
</gene>
<evidence type="ECO:0000313" key="2">
    <source>
        <dbReference type="Proteomes" id="UP001177021"/>
    </source>
</evidence>